<dbReference type="OrthoDB" id="1896560at2759"/>
<evidence type="ECO:0000313" key="1">
    <source>
        <dbReference type="EMBL" id="CAF0904928.1"/>
    </source>
</evidence>
<sequence>MNASTIYYEFKRPNKLWLVNNKKEAIDIFCLKPLQSLILFSANITFTPDFQYLTNLIELTIINDNGRIGKYFPVELNELPLRYMNLSNLLELKALPDAFGKNLTSLILSKIPNLEYLPENLFNLTSLFVEQCPKLTYLPPTIVAASDLQDLTITQTGLLDIELSDRLQITFFLYQ</sequence>
<proteinExistence type="predicted"/>
<dbReference type="Gene3D" id="3.80.10.10">
    <property type="entry name" value="Ribonuclease Inhibitor"/>
    <property type="match status" value="1"/>
</dbReference>
<comment type="caution">
    <text evidence="1">The sequence shown here is derived from an EMBL/GenBank/DDBJ whole genome shotgun (WGS) entry which is preliminary data.</text>
</comment>
<dbReference type="SUPFAM" id="SSF52058">
    <property type="entry name" value="L domain-like"/>
    <property type="match status" value="1"/>
</dbReference>
<keyword evidence="3" id="KW-1185">Reference proteome</keyword>
<accession>A0A813ZYL8</accession>
<reference evidence="1" key="1">
    <citation type="submission" date="2021-02" db="EMBL/GenBank/DDBJ databases">
        <authorList>
            <person name="Nowell W R."/>
        </authorList>
    </citation>
    <scope>NUCLEOTIDE SEQUENCE</scope>
</reference>
<name>A0A813ZYL8_9BILA</name>
<dbReference type="AlphaFoldDB" id="A0A813ZYL8"/>
<dbReference type="EMBL" id="CAJOBC010001586">
    <property type="protein sequence ID" value="CAF3686796.1"/>
    <property type="molecule type" value="Genomic_DNA"/>
</dbReference>
<dbReference type="InterPro" id="IPR032675">
    <property type="entry name" value="LRR_dom_sf"/>
</dbReference>
<dbReference type="Proteomes" id="UP000663829">
    <property type="component" value="Unassembled WGS sequence"/>
</dbReference>
<evidence type="ECO:0000313" key="2">
    <source>
        <dbReference type="EMBL" id="CAF3686796.1"/>
    </source>
</evidence>
<gene>
    <name evidence="1" type="ORF">GPM918_LOCUS8837</name>
    <name evidence="2" type="ORF">SRO942_LOCUS8838</name>
</gene>
<evidence type="ECO:0000313" key="3">
    <source>
        <dbReference type="Proteomes" id="UP000663829"/>
    </source>
</evidence>
<protein>
    <submittedName>
        <fullName evidence="1">Uncharacterized protein</fullName>
    </submittedName>
</protein>
<dbReference type="Proteomes" id="UP000681722">
    <property type="component" value="Unassembled WGS sequence"/>
</dbReference>
<organism evidence="1 3">
    <name type="scientific">Didymodactylos carnosus</name>
    <dbReference type="NCBI Taxonomy" id="1234261"/>
    <lineage>
        <taxon>Eukaryota</taxon>
        <taxon>Metazoa</taxon>
        <taxon>Spiralia</taxon>
        <taxon>Gnathifera</taxon>
        <taxon>Rotifera</taxon>
        <taxon>Eurotatoria</taxon>
        <taxon>Bdelloidea</taxon>
        <taxon>Philodinida</taxon>
        <taxon>Philodinidae</taxon>
        <taxon>Didymodactylos</taxon>
    </lineage>
</organism>
<dbReference type="EMBL" id="CAJNOQ010001586">
    <property type="protein sequence ID" value="CAF0904928.1"/>
    <property type="molecule type" value="Genomic_DNA"/>
</dbReference>